<dbReference type="CDD" id="cd01948">
    <property type="entry name" value="EAL"/>
    <property type="match status" value="1"/>
</dbReference>
<dbReference type="KEGG" id="zal:AZF00_18365"/>
<dbReference type="SUPFAM" id="SSF55073">
    <property type="entry name" value="Nucleotide cyclase"/>
    <property type="match status" value="1"/>
</dbReference>
<sequence length="681" mass="75997">MNNKHSRLSSAKLATANTALANANAELAFQNQEKDKRASELAIANTELAFQNTEKGKRADELNFQSKEKDKRAAELVIANIELAFQNKEKGKRAAELAIANAELAFQNKEKDKRAAELATANTELAFQNAEKGKRAAELAIANVELAFQNAEKGKRAAELAAANSELAFQNAEKGKRAAELIIANTELAFQNEEKGKRAAELAIANTELAFQNEEKDKRAAELALANTELAFQNEEKDKRAVEFHTLAFYDPLTGLPNRRLLIDRLEHAIASSMRKYAQNAVLFINLDNFKDINDTLGYGHGDLLLEQTTQRLNACISKGDTLARVRDDEFVLILQDLDIHPIEAAAMTKAMSVKIFNALNQPYQLYQHKYRGTACMGAVFFGHDSPCAEELLKQAGIALHQAKKEGRNILRFFNQEMQDIIHIRTSLEHELRIAEETSQFCLYYQIQVDNFNRVLGAEALIRWPHKKRGLIPPATFIPLAEVTGLIIPIGKWVVESACAQLGEWQKSPETCSFTLAVNVSALQFRQADFVTHVKAAVKQYAIPANLLKLELTESLLQEYIDITIDTMKALKEIGVQFSLDDFGTGFSSLQYLKQLPLDQFKIDQSFVRDITTNKSDKAIVKTIISMARGLNIEVIAEGVETEEQRQLLIADGCTAFQGYLFSKPVAIEEFEALIQRGVCK</sequence>
<dbReference type="InterPro" id="IPR043128">
    <property type="entry name" value="Rev_trsase/Diguanyl_cyclase"/>
</dbReference>
<dbReference type="InterPro" id="IPR035919">
    <property type="entry name" value="EAL_sf"/>
</dbReference>
<dbReference type="SMART" id="SM00052">
    <property type="entry name" value="EAL"/>
    <property type="match status" value="1"/>
</dbReference>
<dbReference type="RefSeq" id="WP_062384639.1">
    <property type="nucleotide sequence ID" value="NZ_CP014544.1"/>
</dbReference>
<feature type="coiled-coil region" evidence="1">
    <location>
        <begin position="211"/>
        <end position="238"/>
    </location>
</feature>
<dbReference type="SUPFAM" id="SSF141868">
    <property type="entry name" value="EAL domain-like"/>
    <property type="match status" value="1"/>
</dbReference>
<feature type="coiled-coil region" evidence="1">
    <location>
        <begin position="92"/>
        <end position="119"/>
    </location>
</feature>
<accession>A0A127MA71</accession>
<dbReference type="InterPro" id="IPR052155">
    <property type="entry name" value="Biofilm_reg_signaling"/>
</dbReference>
<dbReference type="AlphaFoldDB" id="A0A127MA71"/>
<dbReference type="STRING" id="1470434.AZF00_18365"/>
<name>A0A127MA71_9GAMM</name>
<dbReference type="PANTHER" id="PTHR44757:SF2">
    <property type="entry name" value="BIOFILM ARCHITECTURE MAINTENANCE PROTEIN MBAA"/>
    <property type="match status" value="1"/>
</dbReference>
<organism evidence="4 5">
    <name type="scientific">Zhongshania aliphaticivorans</name>
    <dbReference type="NCBI Taxonomy" id="1470434"/>
    <lineage>
        <taxon>Bacteria</taxon>
        <taxon>Pseudomonadati</taxon>
        <taxon>Pseudomonadota</taxon>
        <taxon>Gammaproteobacteria</taxon>
        <taxon>Cellvibrionales</taxon>
        <taxon>Spongiibacteraceae</taxon>
        <taxon>Zhongshania</taxon>
    </lineage>
</organism>
<dbReference type="InterPro" id="IPR029787">
    <property type="entry name" value="Nucleotide_cyclase"/>
</dbReference>
<evidence type="ECO:0000313" key="4">
    <source>
        <dbReference type="EMBL" id="AMO70147.1"/>
    </source>
</evidence>
<proteinExistence type="predicted"/>
<evidence type="ECO:0000259" key="3">
    <source>
        <dbReference type="PROSITE" id="PS50887"/>
    </source>
</evidence>
<keyword evidence="1" id="KW-0175">Coiled coil</keyword>
<dbReference type="Pfam" id="PF00563">
    <property type="entry name" value="EAL"/>
    <property type="match status" value="1"/>
</dbReference>
<dbReference type="SMART" id="SM00267">
    <property type="entry name" value="GGDEF"/>
    <property type="match status" value="1"/>
</dbReference>
<dbReference type="Gene3D" id="3.20.20.450">
    <property type="entry name" value="EAL domain"/>
    <property type="match status" value="1"/>
</dbReference>
<feature type="domain" description="EAL" evidence="2">
    <location>
        <begin position="425"/>
        <end position="679"/>
    </location>
</feature>
<dbReference type="EMBL" id="CP014544">
    <property type="protein sequence ID" value="AMO70147.1"/>
    <property type="molecule type" value="Genomic_DNA"/>
</dbReference>
<protein>
    <submittedName>
        <fullName evidence="4">Diguanylate phosphodiesterase</fullName>
    </submittedName>
</protein>
<dbReference type="CDD" id="cd01949">
    <property type="entry name" value="GGDEF"/>
    <property type="match status" value="1"/>
</dbReference>
<dbReference type="InterPro" id="IPR001633">
    <property type="entry name" value="EAL_dom"/>
</dbReference>
<dbReference type="PANTHER" id="PTHR44757">
    <property type="entry name" value="DIGUANYLATE CYCLASE DGCP"/>
    <property type="match status" value="1"/>
</dbReference>
<dbReference type="InterPro" id="IPR000160">
    <property type="entry name" value="GGDEF_dom"/>
</dbReference>
<dbReference type="PROSITE" id="PS50883">
    <property type="entry name" value="EAL"/>
    <property type="match status" value="1"/>
</dbReference>
<feature type="domain" description="GGDEF" evidence="3">
    <location>
        <begin position="278"/>
        <end position="416"/>
    </location>
</feature>
<dbReference type="Gene3D" id="3.30.70.270">
    <property type="match status" value="1"/>
</dbReference>
<evidence type="ECO:0000313" key="5">
    <source>
        <dbReference type="Proteomes" id="UP000074119"/>
    </source>
</evidence>
<gene>
    <name evidence="4" type="ORF">AZF00_18365</name>
</gene>
<evidence type="ECO:0000256" key="1">
    <source>
        <dbReference type="SAM" id="Coils"/>
    </source>
</evidence>
<dbReference type="NCBIfam" id="TIGR00254">
    <property type="entry name" value="GGDEF"/>
    <property type="match status" value="1"/>
</dbReference>
<dbReference type="Pfam" id="PF00990">
    <property type="entry name" value="GGDEF"/>
    <property type="match status" value="1"/>
</dbReference>
<dbReference type="Proteomes" id="UP000074119">
    <property type="component" value="Chromosome"/>
</dbReference>
<evidence type="ECO:0000259" key="2">
    <source>
        <dbReference type="PROSITE" id="PS50883"/>
    </source>
</evidence>
<reference evidence="4 5" key="1">
    <citation type="submission" date="2015-12" db="EMBL/GenBank/DDBJ databases">
        <authorList>
            <person name="Shamseldin A."/>
            <person name="Moawad H."/>
            <person name="Abd El-Rahim W.M."/>
            <person name="Sadowsky M.J."/>
        </authorList>
    </citation>
    <scope>NUCLEOTIDE SEQUENCE [LARGE SCALE GENOMIC DNA]</scope>
    <source>
        <strain evidence="4 5">SM2</strain>
    </source>
</reference>
<dbReference type="PROSITE" id="PS50887">
    <property type="entry name" value="GGDEF"/>
    <property type="match status" value="1"/>
</dbReference>